<evidence type="ECO:0000313" key="4">
    <source>
        <dbReference type="Proteomes" id="UP000594262"/>
    </source>
</evidence>
<dbReference type="PANTHER" id="PTHR31796:SF2">
    <property type="entry name" value="SUZ DOMAIN-CONTAINING PROTEIN 1"/>
    <property type="match status" value="1"/>
</dbReference>
<feature type="compositionally biased region" description="Basic and acidic residues" evidence="1">
    <location>
        <begin position="22"/>
        <end position="32"/>
    </location>
</feature>
<evidence type="ECO:0000256" key="1">
    <source>
        <dbReference type="SAM" id="MobiDB-lite"/>
    </source>
</evidence>
<dbReference type="AlphaFoldDB" id="A0A7M5UZU8"/>
<keyword evidence="4" id="KW-1185">Reference proteome</keyword>
<reference evidence="3" key="1">
    <citation type="submission" date="2021-01" db="UniProtKB">
        <authorList>
            <consortium name="EnsemblMetazoa"/>
        </authorList>
    </citation>
    <scope>IDENTIFICATION</scope>
</reference>
<feature type="compositionally biased region" description="Basic and acidic residues" evidence="1">
    <location>
        <begin position="153"/>
        <end position="166"/>
    </location>
</feature>
<feature type="compositionally biased region" description="Polar residues" evidence="1">
    <location>
        <begin position="127"/>
        <end position="151"/>
    </location>
</feature>
<feature type="compositionally biased region" description="Acidic residues" evidence="1">
    <location>
        <begin position="1"/>
        <end position="21"/>
    </location>
</feature>
<feature type="domain" description="SUZ" evidence="2">
    <location>
        <begin position="43"/>
        <end position="114"/>
    </location>
</feature>
<dbReference type="Pfam" id="PF12752">
    <property type="entry name" value="SUZ"/>
    <property type="match status" value="1"/>
</dbReference>
<evidence type="ECO:0000313" key="3">
    <source>
        <dbReference type="EnsemblMetazoa" id="CLYHEMP007107.1"/>
    </source>
</evidence>
<dbReference type="EnsemblMetazoa" id="CLYHEMT007107.1">
    <property type="protein sequence ID" value="CLYHEMP007107.1"/>
    <property type="gene ID" value="CLYHEMG007107"/>
</dbReference>
<dbReference type="InterPro" id="IPR024771">
    <property type="entry name" value="SUZ"/>
</dbReference>
<evidence type="ECO:0000259" key="2">
    <source>
        <dbReference type="PROSITE" id="PS51673"/>
    </source>
</evidence>
<name>A0A7M5UZU8_9CNID</name>
<proteinExistence type="predicted"/>
<organism evidence="3 4">
    <name type="scientific">Clytia hemisphaerica</name>
    <dbReference type="NCBI Taxonomy" id="252671"/>
    <lineage>
        <taxon>Eukaryota</taxon>
        <taxon>Metazoa</taxon>
        <taxon>Cnidaria</taxon>
        <taxon>Hydrozoa</taxon>
        <taxon>Hydroidolina</taxon>
        <taxon>Leptothecata</taxon>
        <taxon>Obeliida</taxon>
        <taxon>Clytiidae</taxon>
        <taxon>Clytia</taxon>
    </lineage>
</organism>
<feature type="region of interest" description="Disordered" evidence="1">
    <location>
        <begin position="113"/>
        <end position="188"/>
    </location>
</feature>
<dbReference type="Proteomes" id="UP000594262">
    <property type="component" value="Unplaced"/>
</dbReference>
<dbReference type="OrthoDB" id="5373615at2759"/>
<feature type="region of interest" description="Disordered" evidence="1">
    <location>
        <begin position="1"/>
        <end position="41"/>
    </location>
</feature>
<dbReference type="PANTHER" id="PTHR31796">
    <property type="entry name" value="SUZ DOMAIN-CONTAINING PROTEIN 1"/>
    <property type="match status" value="1"/>
</dbReference>
<sequence>MADEEDDDVLESWEDAEESEDFERRMEEHEKSLSTPDQEEIINMTSSESMTILKPENSGRTDYTPQIKILKRAAHLNIKKNAPKQKTEAELKQALKMKEAEYQAARNRILGENYDETLPKEPLEPEINSNSDPKISIIRNPNRSTPSSPLLESTHRSIGDINENKTTHSIIRQPRGPNENETGFGLSR</sequence>
<dbReference type="PROSITE" id="PS51673">
    <property type="entry name" value="SUZ"/>
    <property type="match status" value="1"/>
</dbReference>
<dbReference type="RefSeq" id="XP_066924243.1">
    <property type="nucleotide sequence ID" value="XM_067068142.1"/>
</dbReference>
<dbReference type="GeneID" id="136811519"/>
<protein>
    <recommendedName>
        <fullName evidence="2">SUZ domain-containing protein</fullName>
    </recommendedName>
</protein>
<dbReference type="InterPro" id="IPR039228">
    <property type="entry name" value="SZRD1"/>
</dbReference>
<accession>A0A7M5UZU8</accession>